<dbReference type="GO" id="GO:0016887">
    <property type="term" value="F:ATP hydrolysis activity"/>
    <property type="evidence" value="ECO:0007669"/>
    <property type="project" value="InterPro"/>
</dbReference>
<keyword evidence="2 4" id="KW-0067">ATP-binding</keyword>
<dbReference type="Proteomes" id="UP000245412">
    <property type="component" value="Unassembled WGS sequence"/>
</dbReference>
<dbReference type="SUPFAM" id="SSF52540">
    <property type="entry name" value="P-loop containing nucleoside triphosphate hydrolases"/>
    <property type="match status" value="1"/>
</dbReference>
<comment type="caution">
    <text evidence="4">The sequence shown here is derived from an EMBL/GenBank/DDBJ whole genome shotgun (WGS) entry which is preliminary data.</text>
</comment>
<keyword evidence="5" id="KW-1185">Reference proteome</keyword>
<evidence type="ECO:0000256" key="2">
    <source>
        <dbReference type="ARBA" id="ARBA00022840"/>
    </source>
</evidence>
<evidence type="ECO:0000313" key="4">
    <source>
        <dbReference type="EMBL" id="PWJ73454.1"/>
    </source>
</evidence>
<evidence type="ECO:0000313" key="5">
    <source>
        <dbReference type="Proteomes" id="UP000245412"/>
    </source>
</evidence>
<feature type="domain" description="ABC transporter" evidence="3">
    <location>
        <begin position="4"/>
        <end position="229"/>
    </location>
</feature>
<reference evidence="4 5" key="1">
    <citation type="submission" date="2018-05" db="EMBL/GenBank/DDBJ databases">
        <authorList>
            <person name="Goeker M."/>
            <person name="Huntemann M."/>
            <person name="Clum A."/>
            <person name="Pillay M."/>
            <person name="Palaniappan K."/>
            <person name="Varghese N."/>
            <person name="Mikhailova N."/>
            <person name="Stamatis D."/>
            <person name="Reddy T."/>
            <person name="Daum C."/>
            <person name="Shapiro N."/>
            <person name="Ivanova N."/>
            <person name="Kyrpides N."/>
            <person name="Woyke T."/>
        </authorList>
    </citation>
    <scope>NUCLEOTIDE SEQUENCE [LARGE SCALE GENOMIC DNA]</scope>
    <source>
        <strain evidence="4 5">DSM 26524</strain>
    </source>
</reference>
<sequence length="283" mass="31822">MSGIELRGVSKRFKDVTALDNVTLNFEENKIYGLLGRNGAGKSTMLNIISNRLFPDEGEVLLDGQPVRENDMAQGQIFLISEKTLYPEKMKIKEAFKWTQEFYPDFDVEKARSLAEEFGLSDKKKVDSLSTGYETIFKVILALCVNVPYVFFDEPVLGLDANHRELFYKHLLTKYGEDPFTAVISTHLIEEVSNVIEEIVIIKRGKIIYNESRDELLGKGYTVSGNAGRVDSYIKGRDVIGTDSLGGLKTAYLLGRPDRGSMPEGLELTGMDLQKLFIQLTNE</sequence>
<evidence type="ECO:0000259" key="3">
    <source>
        <dbReference type="PROSITE" id="PS50893"/>
    </source>
</evidence>
<dbReference type="InterPro" id="IPR003593">
    <property type="entry name" value="AAA+_ATPase"/>
</dbReference>
<dbReference type="PANTHER" id="PTHR43158:SF5">
    <property type="entry name" value="ABC TRANSPORTER, ATP-BINDING PROTEIN"/>
    <property type="match status" value="1"/>
</dbReference>
<dbReference type="Pfam" id="PF00005">
    <property type="entry name" value="ABC_tran"/>
    <property type="match status" value="1"/>
</dbReference>
<dbReference type="RefSeq" id="WP_109747641.1">
    <property type="nucleotide sequence ID" value="NZ_JANKBI010000013.1"/>
</dbReference>
<dbReference type="GO" id="GO:0005524">
    <property type="term" value="F:ATP binding"/>
    <property type="evidence" value="ECO:0007669"/>
    <property type="project" value="UniProtKB-KW"/>
</dbReference>
<dbReference type="InterPro" id="IPR003439">
    <property type="entry name" value="ABC_transporter-like_ATP-bd"/>
</dbReference>
<name>A0AB73T0P7_9FIRM</name>
<organism evidence="4 5">
    <name type="scientific">Murimonas intestini</name>
    <dbReference type="NCBI Taxonomy" id="1337051"/>
    <lineage>
        <taxon>Bacteria</taxon>
        <taxon>Bacillati</taxon>
        <taxon>Bacillota</taxon>
        <taxon>Clostridia</taxon>
        <taxon>Lachnospirales</taxon>
        <taxon>Lachnospiraceae</taxon>
        <taxon>Murimonas</taxon>
    </lineage>
</organism>
<protein>
    <submittedName>
        <fullName evidence="4">ABC-2 type transport system ATP-binding protein</fullName>
    </submittedName>
</protein>
<dbReference type="SMART" id="SM00382">
    <property type="entry name" value="AAA"/>
    <property type="match status" value="1"/>
</dbReference>
<accession>A0AB73T0P7</accession>
<dbReference type="PANTHER" id="PTHR43158">
    <property type="entry name" value="SKFA PEPTIDE EXPORT ATP-BINDING PROTEIN SKFE"/>
    <property type="match status" value="1"/>
</dbReference>
<dbReference type="PROSITE" id="PS50893">
    <property type="entry name" value="ABC_TRANSPORTER_2"/>
    <property type="match status" value="1"/>
</dbReference>
<evidence type="ECO:0000256" key="1">
    <source>
        <dbReference type="ARBA" id="ARBA00022741"/>
    </source>
</evidence>
<dbReference type="Gene3D" id="3.40.50.300">
    <property type="entry name" value="P-loop containing nucleotide triphosphate hydrolases"/>
    <property type="match status" value="1"/>
</dbReference>
<proteinExistence type="predicted"/>
<keyword evidence="1" id="KW-0547">Nucleotide-binding</keyword>
<dbReference type="InterPro" id="IPR027417">
    <property type="entry name" value="P-loop_NTPase"/>
</dbReference>
<dbReference type="CDD" id="cd03230">
    <property type="entry name" value="ABC_DR_subfamily_A"/>
    <property type="match status" value="1"/>
</dbReference>
<dbReference type="AlphaFoldDB" id="A0AB73T0P7"/>
<dbReference type="EMBL" id="QGGY01000012">
    <property type="protein sequence ID" value="PWJ73454.1"/>
    <property type="molecule type" value="Genomic_DNA"/>
</dbReference>
<gene>
    <name evidence="4" type="ORF">C7383_11228</name>
</gene>